<dbReference type="GO" id="GO:0045259">
    <property type="term" value="C:proton-transporting ATP synthase complex"/>
    <property type="evidence" value="ECO:0007669"/>
    <property type="project" value="UniProtKB-KW"/>
</dbReference>
<dbReference type="GeneID" id="15333256"/>
<protein>
    <submittedName>
        <fullName evidence="9">ATP synthase F0 subunit b</fullName>
        <ecNumber evidence="9">3.6.1.34</ecNumber>
        <ecNumber evidence="10">3.6.3.14</ecNumber>
    </submittedName>
</protein>
<sequence>MASFFKNGDALLVLLVFSVAGFVSKEILVLNAEALVALCFILFVIFIYVTAKDVIVAELKDRASQIQKEFDDSYLLKEELYETLMGYHKKQVSLLEEINEIFMFSKEQIEKIISTRKEALKYKISNEIENKLKTIAIKEQALLRYMQLETNRYITEQILTEAADTSSELNQKAIQEGIEMIERVASQQTR</sequence>
<reference evidence="10" key="1">
    <citation type="journal article" date="2003" name="Mol. Biol. Evol.">
        <title>Structure of the bc1 complex from Seculamonas ecuadoriensis, a jakobid flagellate with an ancestral mitochondrial genome.</title>
        <authorList>
            <person name="Marx S."/>
            <person name="Baumgartner M."/>
            <person name="Kannan S."/>
            <person name="Braun H.P."/>
            <person name="Lang B.F."/>
            <person name="Burger G."/>
        </authorList>
    </citation>
    <scope>NUCLEOTIDE SEQUENCE</scope>
    <source>
        <strain evidence="10">ATCC 50688</strain>
    </source>
</reference>
<dbReference type="InterPro" id="IPR008688">
    <property type="entry name" value="ATP_synth_Bsub_B/MI25"/>
</dbReference>
<evidence type="ECO:0000256" key="1">
    <source>
        <dbReference type="ARBA" id="ARBA00004325"/>
    </source>
</evidence>
<reference evidence="10" key="4">
    <citation type="journal article" date="2006" name="RNA">
        <title>Hybrid E. coli--Mitochondrial ribonuclease P RNAs are catalytically active.</title>
        <authorList>
            <person name="Seif E."/>
            <person name="Cadieux A."/>
            <person name="Lang B.F."/>
        </authorList>
    </citation>
    <scope>NUCLEOTIDE SEQUENCE</scope>
    <source>
        <strain evidence="10">ATCC 50688</strain>
    </source>
</reference>
<evidence type="ECO:0000256" key="7">
    <source>
        <dbReference type="ARBA" id="ARBA00023136"/>
    </source>
</evidence>
<keyword evidence="6 9" id="KW-0496">Mitochondrion</keyword>
<evidence type="ECO:0000256" key="2">
    <source>
        <dbReference type="ARBA" id="ARBA00022448"/>
    </source>
</evidence>
<feature type="transmembrane region" description="Helical" evidence="8">
    <location>
        <begin position="35"/>
        <end position="55"/>
    </location>
</feature>
<evidence type="ECO:0000256" key="3">
    <source>
        <dbReference type="ARBA" id="ARBA00022547"/>
    </source>
</evidence>
<reference evidence="10" key="3">
    <citation type="journal article" date="2004" name="RNA">
        <title>Mitochondrial 3' tRNA editing in the jakobid Seculamonas ecuadoriensis: a novel mechanism and implications for tRNA processing.</title>
        <authorList>
            <person name="Leigh J."/>
            <person name="Lang B.F."/>
        </authorList>
    </citation>
    <scope>NUCLEOTIDE SEQUENCE</scope>
    <source>
        <strain evidence="10">ATCC 50688</strain>
    </source>
</reference>
<evidence type="ECO:0000256" key="8">
    <source>
        <dbReference type="SAM" id="Phobius"/>
    </source>
</evidence>
<dbReference type="EMBL" id="AY236977">
    <property type="protein sequence ID" value="AAO45019.1"/>
    <property type="molecule type" value="Genomic_DNA"/>
</dbReference>
<keyword evidence="9" id="KW-0378">Hydrolase</keyword>
<dbReference type="EC" id="3.6.3.14" evidence="10"/>
<organism evidence="9">
    <name type="scientific">Seculamonas ecuadoriensis</name>
    <name type="common">Flagellate</name>
    <dbReference type="NCBI Taxonomy" id="221724"/>
    <lineage>
        <taxon>Eukaryota</taxon>
        <taxon>Discoba</taxon>
        <taxon>Jakobida</taxon>
        <taxon>Histionina</taxon>
        <taxon>Seculamonas</taxon>
    </lineage>
</organism>
<reference evidence="10" key="5">
    <citation type="journal article" date="2013" name="Genome Biol. Evol.">
        <title>Strikingly bacteria-like and gene-rich mitochondrial genomes throughout jakobid protists.</title>
        <authorList>
            <person name="Burger G."/>
            <person name="Gray M.W."/>
            <person name="Forget L."/>
            <person name="Lang B.F."/>
        </authorList>
    </citation>
    <scope>NUCLEOTIDE SEQUENCE</scope>
    <source>
        <strain evidence="10">ATCC 50688</strain>
    </source>
</reference>
<geneLocation type="mitochondrion" evidence="9"/>
<dbReference type="GO" id="GO:0016787">
    <property type="term" value="F:hydrolase activity"/>
    <property type="evidence" value="ECO:0007669"/>
    <property type="project" value="UniProtKB-KW"/>
</dbReference>
<dbReference type="GO" id="GO:0015986">
    <property type="term" value="P:proton motive force-driven ATP synthesis"/>
    <property type="evidence" value="ECO:0007669"/>
    <property type="project" value="InterPro"/>
</dbReference>
<dbReference type="EC" id="3.6.1.34" evidence="9"/>
<keyword evidence="8" id="KW-0812">Transmembrane</keyword>
<dbReference type="RefSeq" id="YP_007890774.1">
    <property type="nucleotide sequence ID" value="NC_021128.1"/>
</dbReference>
<dbReference type="GO" id="GO:0015078">
    <property type="term" value="F:proton transmembrane transporter activity"/>
    <property type="evidence" value="ECO:0007669"/>
    <property type="project" value="InterPro"/>
</dbReference>
<keyword evidence="2" id="KW-0813">Transport</keyword>
<keyword evidence="8" id="KW-1133">Transmembrane helix</keyword>
<gene>
    <name evidence="9" type="primary">atp4</name>
</gene>
<dbReference type="EMBL" id="KC353359">
    <property type="protein sequence ID" value="AGH24469.1"/>
    <property type="molecule type" value="Genomic_DNA"/>
</dbReference>
<keyword evidence="5" id="KW-0406">Ion transport</keyword>
<evidence type="ECO:0000256" key="6">
    <source>
        <dbReference type="ARBA" id="ARBA00023128"/>
    </source>
</evidence>
<keyword evidence="7 8" id="KW-0472">Membrane</keyword>
<evidence type="ECO:0000313" key="9">
    <source>
        <dbReference type="EMBL" id="AAO45019.1"/>
    </source>
</evidence>
<name>Q85IH5_SECEC</name>
<dbReference type="AlphaFoldDB" id="Q85IH5"/>
<keyword evidence="3" id="KW-0138">CF(0)</keyword>
<comment type="subcellular location">
    <subcellularLocation>
        <location evidence="1">Mitochondrion membrane</location>
    </subcellularLocation>
</comment>
<dbReference type="GO" id="GO:0031966">
    <property type="term" value="C:mitochondrial membrane"/>
    <property type="evidence" value="ECO:0007669"/>
    <property type="project" value="UniProtKB-SubCell"/>
</dbReference>
<keyword evidence="4" id="KW-0375">Hydrogen ion transport</keyword>
<proteinExistence type="predicted"/>
<evidence type="ECO:0000256" key="4">
    <source>
        <dbReference type="ARBA" id="ARBA00022781"/>
    </source>
</evidence>
<evidence type="ECO:0000256" key="5">
    <source>
        <dbReference type="ARBA" id="ARBA00023065"/>
    </source>
</evidence>
<evidence type="ECO:0000313" key="10">
    <source>
        <dbReference type="EMBL" id="AGH24469.1"/>
    </source>
</evidence>
<accession>Q85IH5</accession>
<reference evidence="9" key="2">
    <citation type="journal article" date="2003" name="Nucleic Acids Res.">
        <title>The enigmatic mitochondrial ORF ymf39 codes for ATP synthase chain b.</title>
        <authorList>
            <person name="Burger G."/>
            <person name="Lang B.F."/>
            <person name="Braun H.P."/>
            <person name="Marx S."/>
        </authorList>
    </citation>
    <scope>NUCLEOTIDE SEQUENCE</scope>
    <source>
        <strain evidence="9">ATCC 50688</strain>
    </source>
</reference>
<dbReference type="Pfam" id="PF05405">
    <property type="entry name" value="Mt_ATP-synt_B"/>
    <property type="match status" value="1"/>
</dbReference>